<feature type="compositionally biased region" description="Polar residues" evidence="2">
    <location>
        <begin position="124"/>
        <end position="137"/>
    </location>
</feature>
<evidence type="ECO:0000256" key="1">
    <source>
        <dbReference type="SAM" id="Coils"/>
    </source>
</evidence>
<feature type="compositionally biased region" description="Basic and acidic residues" evidence="2">
    <location>
        <begin position="99"/>
        <end position="114"/>
    </location>
</feature>
<dbReference type="OrthoDB" id="336088at2759"/>
<evidence type="ECO:0000313" key="4">
    <source>
        <dbReference type="Proteomes" id="UP000299102"/>
    </source>
</evidence>
<organism evidence="3 4">
    <name type="scientific">Eumeta variegata</name>
    <name type="common">Bagworm moth</name>
    <name type="synonym">Eumeta japonica</name>
    <dbReference type="NCBI Taxonomy" id="151549"/>
    <lineage>
        <taxon>Eukaryota</taxon>
        <taxon>Metazoa</taxon>
        <taxon>Ecdysozoa</taxon>
        <taxon>Arthropoda</taxon>
        <taxon>Hexapoda</taxon>
        <taxon>Insecta</taxon>
        <taxon>Pterygota</taxon>
        <taxon>Neoptera</taxon>
        <taxon>Endopterygota</taxon>
        <taxon>Lepidoptera</taxon>
        <taxon>Glossata</taxon>
        <taxon>Ditrysia</taxon>
        <taxon>Tineoidea</taxon>
        <taxon>Psychidae</taxon>
        <taxon>Oiketicinae</taxon>
        <taxon>Eumeta</taxon>
    </lineage>
</organism>
<name>A0A4C1SP13_EUMVA</name>
<protein>
    <submittedName>
        <fullName evidence="3">Uncharacterized protein</fullName>
    </submittedName>
</protein>
<feature type="coiled-coil region" evidence="1">
    <location>
        <begin position="260"/>
        <end position="294"/>
    </location>
</feature>
<dbReference type="AlphaFoldDB" id="A0A4C1SP13"/>
<dbReference type="EMBL" id="BGZK01000011">
    <property type="protein sequence ID" value="GBP03704.1"/>
    <property type="molecule type" value="Genomic_DNA"/>
</dbReference>
<evidence type="ECO:0000256" key="2">
    <source>
        <dbReference type="SAM" id="MobiDB-lite"/>
    </source>
</evidence>
<keyword evidence="1" id="KW-0175">Coiled coil</keyword>
<gene>
    <name evidence="3" type="ORF">EVAR_2440_1</name>
</gene>
<proteinExistence type="predicted"/>
<accession>A0A4C1SP13</accession>
<feature type="region of interest" description="Disordered" evidence="2">
    <location>
        <begin position="99"/>
        <end position="178"/>
    </location>
</feature>
<dbReference type="Proteomes" id="UP000299102">
    <property type="component" value="Unassembled WGS sequence"/>
</dbReference>
<sequence length="344" mass="39334">MILEIAQWTNAEIDLKRKEKEAKKERVQKRPLLLAKSLFQMNQCVIYCHNVLSKNEKTLYRKEFMKTLRTELTSAWMEKKVGSSDLEAILAPKYKELLPEKTMDNDQERKEEKPVKRKKYSQFPYLQTHNGPPQTRSAKLRKQQKQNDQSSREESPSGSSSDNKGGWSSGSSKPAWAASLPPGLSVEPVYTKKACHGCGRNDVPSLLVRCEPCGMHWHTGCGERGRCTNCRAPLPDPAHCTNASSPPDTNELFRDKLKERKRLQEKNIELCLELRKLEARASTLKENLDDHHAERRLLLADQIKTQRNLQKLLNFIRQFKDTSVSMHSTSVSEASSEVSKSNDE</sequence>
<comment type="caution">
    <text evidence="3">The sequence shown here is derived from an EMBL/GenBank/DDBJ whole genome shotgun (WGS) entry which is preliminary data.</text>
</comment>
<reference evidence="3 4" key="1">
    <citation type="journal article" date="2019" name="Commun. Biol.">
        <title>The bagworm genome reveals a unique fibroin gene that provides high tensile strength.</title>
        <authorList>
            <person name="Kono N."/>
            <person name="Nakamura H."/>
            <person name="Ohtoshi R."/>
            <person name="Tomita M."/>
            <person name="Numata K."/>
            <person name="Arakawa K."/>
        </authorList>
    </citation>
    <scope>NUCLEOTIDE SEQUENCE [LARGE SCALE GENOMIC DNA]</scope>
</reference>
<evidence type="ECO:0000313" key="3">
    <source>
        <dbReference type="EMBL" id="GBP03704.1"/>
    </source>
</evidence>
<keyword evidence="4" id="KW-1185">Reference proteome</keyword>